<gene>
    <name evidence="2" type="ORF">IE331_16150</name>
</gene>
<evidence type="ECO:0000313" key="3">
    <source>
        <dbReference type="Proteomes" id="UP000616839"/>
    </source>
</evidence>
<comment type="caution">
    <text evidence="2">The sequence shown here is derived from an EMBL/GenBank/DDBJ whole genome shotgun (WGS) entry which is preliminary data.</text>
</comment>
<evidence type="ECO:0000313" key="2">
    <source>
        <dbReference type="EMBL" id="MBD8871160.1"/>
    </source>
</evidence>
<protein>
    <submittedName>
        <fullName evidence="2">Uncharacterized protein</fullName>
    </submittedName>
</protein>
<keyword evidence="1" id="KW-0812">Transmembrane</keyword>
<keyword evidence="1" id="KW-0472">Membrane</keyword>
<keyword evidence="1" id="KW-1133">Transmembrane helix</keyword>
<dbReference type="EMBL" id="JACYXZ010000005">
    <property type="protein sequence ID" value="MBD8871160.1"/>
    <property type="molecule type" value="Genomic_DNA"/>
</dbReference>
<sequence length="723" mass="75862">MALDRTSGFDMLVQISEQEINSQLAAAFLSGTVFPPSLSLPVTMGGATGTADINFQTPTLDLDRPRPQVGLTLPFAGSQLALTAPVPLTVAPLGGTIVIVDAVQIVSEAGGQAAVIDFTSGAPTVTVDFDAASETRLAPLLAAVGMSIAQAENTVAGLVLAQLQSTVQRVLLTPFIPVVDDTSPTTIFDLAVTTVNDLSAADRDCLAFGVRMSSDAGGNINNVTTNMIPAGSPSLVMMSNTWLLAKVMRPQVATSLGRPLTDFDTPLRLNRSIPAPGGTGTLTSLVAFIEGNRIRVDGRATASGTGWSAVSTFTFFVSLSIDATGSIAITTTTPTVATDVDLEWWVWLAGLALGGLFGGIVGAIVAAVVLAITESVVEGVANSLISSGISGSIGTFASIPLGPIGSRLAMTSLVLDDLELRGTISRAPAVPVRNSGSRTPVAGISFDLDAGSTSATPQPGTDLVWDPASGLTTRGAARLSVTGRTYGALDPLAISALPLTSTSIPLSMIPSFADLGPFTVGSRVVFGMRTGDGRLVRCRAWRNTFDQRLTLEWVTYDNPVAQLDLTQRWCVAERGPVEEYISADCSRCTTSEVAWRGVIEAWPRLAPFPIDYQWCVCGQVLEEDSGEVQGPDGPISYKLVDRKLCLRGQLGQTIDCEVCVSAIDARGHELYTCLTVLQPGEQTTCRPCVPRHTFELEFAEIATELQGYRPVFTPTGKDPAPIG</sequence>
<reference evidence="2" key="1">
    <citation type="submission" date="2020-09" db="EMBL/GenBank/DDBJ databases">
        <title>Nocardioides sp. strain MJB4 16S ribosomal RNA gene Genome sequencing and assembly.</title>
        <authorList>
            <person name="Kim I."/>
        </authorList>
    </citation>
    <scope>NUCLEOTIDE SEQUENCE</scope>
    <source>
        <strain evidence="2">MJB4</strain>
    </source>
</reference>
<feature type="transmembrane region" description="Helical" evidence="1">
    <location>
        <begin position="344"/>
        <end position="372"/>
    </location>
</feature>
<dbReference type="Proteomes" id="UP000616839">
    <property type="component" value="Unassembled WGS sequence"/>
</dbReference>
<accession>A0A927K8J1</accession>
<organism evidence="2 3">
    <name type="scientific">Nocardioides donggukensis</name>
    <dbReference type="NCBI Taxonomy" id="2774019"/>
    <lineage>
        <taxon>Bacteria</taxon>
        <taxon>Bacillati</taxon>
        <taxon>Actinomycetota</taxon>
        <taxon>Actinomycetes</taxon>
        <taxon>Propionibacteriales</taxon>
        <taxon>Nocardioidaceae</taxon>
        <taxon>Nocardioides</taxon>
    </lineage>
</organism>
<proteinExistence type="predicted"/>
<name>A0A927K8J1_9ACTN</name>
<dbReference type="AlphaFoldDB" id="A0A927K8J1"/>
<keyword evidence="3" id="KW-1185">Reference proteome</keyword>
<feature type="transmembrane region" description="Helical" evidence="1">
    <location>
        <begin position="384"/>
        <end position="402"/>
    </location>
</feature>
<evidence type="ECO:0000256" key="1">
    <source>
        <dbReference type="SAM" id="Phobius"/>
    </source>
</evidence>
<dbReference type="RefSeq" id="WP_192144488.1">
    <property type="nucleotide sequence ID" value="NZ_JACYXZ010000005.1"/>
</dbReference>